<evidence type="ECO:0000256" key="3">
    <source>
        <dbReference type="ARBA" id="ARBA00023136"/>
    </source>
</evidence>
<gene>
    <name evidence="8" type="ORF">EPV75_01595</name>
</gene>
<dbReference type="GO" id="GO:0005509">
    <property type="term" value="F:calcium ion binding"/>
    <property type="evidence" value="ECO:0007669"/>
    <property type="project" value="InterPro"/>
</dbReference>
<evidence type="ECO:0000256" key="6">
    <source>
        <dbReference type="SAM" id="SignalP"/>
    </source>
</evidence>
<feature type="signal peptide" evidence="6">
    <location>
        <begin position="1"/>
        <end position="24"/>
    </location>
</feature>
<dbReference type="KEGG" id="htr:EPV75_01595"/>
<comment type="subcellular location">
    <subcellularLocation>
        <location evidence="1">Cell outer membrane</location>
    </subcellularLocation>
</comment>
<dbReference type="Gene3D" id="4.10.1080.10">
    <property type="entry name" value="TSP type-3 repeat"/>
    <property type="match status" value="2"/>
</dbReference>
<feature type="domain" description="OmpA-like" evidence="7">
    <location>
        <begin position="178"/>
        <end position="293"/>
    </location>
</feature>
<dbReference type="Gene3D" id="3.30.1330.60">
    <property type="entry name" value="OmpA-like domain"/>
    <property type="match status" value="1"/>
</dbReference>
<dbReference type="InterPro" id="IPR050330">
    <property type="entry name" value="Bact_OuterMem_StrucFunc"/>
</dbReference>
<dbReference type="PRINTS" id="PR01021">
    <property type="entry name" value="OMPADOMAIN"/>
</dbReference>
<evidence type="ECO:0000256" key="5">
    <source>
        <dbReference type="PROSITE-ProRule" id="PRU00473"/>
    </source>
</evidence>
<dbReference type="InterPro" id="IPR036737">
    <property type="entry name" value="OmpA-like_sf"/>
</dbReference>
<organism evidence="8 9">
    <name type="scientific">Hydrogenovibrio thermophilus</name>
    <dbReference type="NCBI Taxonomy" id="265883"/>
    <lineage>
        <taxon>Bacteria</taxon>
        <taxon>Pseudomonadati</taxon>
        <taxon>Pseudomonadota</taxon>
        <taxon>Gammaproteobacteria</taxon>
        <taxon>Thiotrichales</taxon>
        <taxon>Piscirickettsiaceae</taxon>
        <taxon>Hydrogenovibrio</taxon>
    </lineage>
</organism>
<sequence>MKSHFSPAFYLTLASAFWMPHALAEDTQSSDETPHAITTIEQDEDASKQVKTYYKDLDQDGVPDQLDQCPNTEFGYKVNELGCELDSDGDGVYDRTDQCPNTPKGIKVNFLGCEGDADKDKVLDSQDQCPGTPLGTKVDKVGCKVNNDADGDGVIDQEDQCPNSPPGSIVNKYGCKPETLVVTNIVFNTGSYEIRADQKPILDKDISRLRALDSNEIVLITGYTDSQGSAASNIKLSWNRANSTKHYLVKNFNYPDNVILLDGQGEASPVASNATAAGRQKNRRIEFKIMDKRLIPKGAKLELPEKMKHYNRYQQ</sequence>
<dbReference type="InterPro" id="IPR006665">
    <property type="entry name" value="OmpA-like"/>
</dbReference>
<evidence type="ECO:0000313" key="8">
    <source>
        <dbReference type="EMBL" id="QAB14451.1"/>
    </source>
</evidence>
<dbReference type="PANTHER" id="PTHR30329:SF21">
    <property type="entry name" value="LIPOPROTEIN YIAD-RELATED"/>
    <property type="match status" value="1"/>
</dbReference>
<protein>
    <submittedName>
        <fullName evidence="8">OmpA family protein</fullName>
    </submittedName>
</protein>
<keyword evidence="9" id="KW-1185">Reference proteome</keyword>
<name>A0A410H192_9GAMM</name>
<dbReference type="PROSITE" id="PS51123">
    <property type="entry name" value="OMPA_2"/>
    <property type="match status" value="1"/>
</dbReference>
<dbReference type="CDD" id="cd07185">
    <property type="entry name" value="OmpA_C-like"/>
    <property type="match status" value="1"/>
</dbReference>
<dbReference type="PANTHER" id="PTHR30329">
    <property type="entry name" value="STATOR ELEMENT OF FLAGELLAR MOTOR COMPLEX"/>
    <property type="match status" value="1"/>
</dbReference>
<reference evidence="8 9" key="1">
    <citation type="journal article" date="2018" name="Environ. Microbiol.">
        <title>Genomes of ubiquitous marine and hypersaline Hydrogenovibrio, Thiomicrorhabdus and Thiomicrospira spp. encode a diversity of mechanisms to sustain chemolithoautotrophy in heterogeneous environments.</title>
        <authorList>
            <person name="Scott K.M."/>
            <person name="Williams J."/>
            <person name="Porter C.M.B."/>
            <person name="Russel S."/>
            <person name="Harmer T.L."/>
            <person name="Paul J.H."/>
            <person name="Antonen K.M."/>
            <person name="Bridges M.K."/>
            <person name="Camper G.J."/>
            <person name="Campla C.K."/>
            <person name="Casella L.G."/>
            <person name="Chase E."/>
            <person name="Conrad J.W."/>
            <person name="Cruz M.C."/>
            <person name="Dunlap D.S."/>
            <person name="Duran L."/>
            <person name="Fahsbender E.M."/>
            <person name="Goldsmith D.B."/>
            <person name="Keeley R.F."/>
            <person name="Kondoff M.R."/>
            <person name="Kussy B.I."/>
            <person name="Lane M.K."/>
            <person name="Lawler S."/>
            <person name="Leigh B.A."/>
            <person name="Lewis C."/>
            <person name="Lostal L.M."/>
            <person name="Marking D."/>
            <person name="Mancera P.A."/>
            <person name="McClenthan E.C."/>
            <person name="McIntyre E.A."/>
            <person name="Mine J.A."/>
            <person name="Modi S."/>
            <person name="Moore B.D."/>
            <person name="Morgan W.A."/>
            <person name="Nelson K.M."/>
            <person name="Nguyen K.N."/>
            <person name="Ogburn N."/>
            <person name="Parrino D.G."/>
            <person name="Pedapudi A.D."/>
            <person name="Pelham R.P."/>
            <person name="Preece A.M."/>
            <person name="Rampersad E.A."/>
            <person name="Richardson J.C."/>
            <person name="Rodgers C.M."/>
            <person name="Schaffer B.L."/>
            <person name="Sheridan N.E."/>
            <person name="Solone M.R."/>
            <person name="Staley Z.R."/>
            <person name="Tabuchi M."/>
            <person name="Waide R.J."/>
            <person name="Wanjugi P.W."/>
            <person name="Young S."/>
            <person name="Clum A."/>
            <person name="Daum C."/>
            <person name="Huntemann M."/>
            <person name="Ivanova N."/>
            <person name="Kyrpides N."/>
            <person name="Mikhailova N."/>
            <person name="Palaniappan K."/>
            <person name="Pillay M."/>
            <person name="Reddy T.B.K."/>
            <person name="Shapiro N."/>
            <person name="Stamatis D."/>
            <person name="Varghese N."/>
            <person name="Woyke T."/>
            <person name="Boden R."/>
            <person name="Freyermuth S.K."/>
            <person name="Kerfeld C.A."/>
        </authorList>
    </citation>
    <scope>NUCLEOTIDE SEQUENCE [LARGE SCALE GENOMIC DNA]</scope>
    <source>
        <strain evidence="8 9">JR-2</strain>
    </source>
</reference>
<proteinExistence type="predicted"/>
<dbReference type="SUPFAM" id="SSF103088">
    <property type="entry name" value="OmpA-like"/>
    <property type="match status" value="1"/>
</dbReference>
<evidence type="ECO:0000259" key="7">
    <source>
        <dbReference type="PROSITE" id="PS51123"/>
    </source>
</evidence>
<evidence type="ECO:0000256" key="1">
    <source>
        <dbReference type="ARBA" id="ARBA00004442"/>
    </source>
</evidence>
<dbReference type="InterPro" id="IPR006664">
    <property type="entry name" value="OMP_bac"/>
</dbReference>
<dbReference type="InterPro" id="IPR003367">
    <property type="entry name" value="Thrombospondin_3-like_rpt"/>
</dbReference>
<dbReference type="InterPro" id="IPR028974">
    <property type="entry name" value="TSP_type-3_rpt"/>
</dbReference>
<dbReference type="RefSeq" id="WP_128384255.1">
    <property type="nucleotide sequence ID" value="NZ_CP035033.1"/>
</dbReference>
<dbReference type="SUPFAM" id="SSF103647">
    <property type="entry name" value="TSP type-3 repeat"/>
    <property type="match status" value="1"/>
</dbReference>
<evidence type="ECO:0000256" key="2">
    <source>
        <dbReference type="ARBA" id="ARBA00022729"/>
    </source>
</evidence>
<dbReference type="Pfam" id="PF00691">
    <property type="entry name" value="OmpA"/>
    <property type="match status" value="1"/>
</dbReference>
<dbReference type="AlphaFoldDB" id="A0A410H192"/>
<keyword evidence="2 6" id="KW-0732">Signal</keyword>
<dbReference type="GO" id="GO:0009279">
    <property type="term" value="C:cell outer membrane"/>
    <property type="evidence" value="ECO:0007669"/>
    <property type="project" value="UniProtKB-SubCell"/>
</dbReference>
<dbReference type="GO" id="GO:0007155">
    <property type="term" value="P:cell adhesion"/>
    <property type="evidence" value="ECO:0007669"/>
    <property type="project" value="InterPro"/>
</dbReference>
<feature type="chain" id="PRO_5018971314" evidence="6">
    <location>
        <begin position="25"/>
        <end position="315"/>
    </location>
</feature>
<evidence type="ECO:0000313" key="9">
    <source>
        <dbReference type="Proteomes" id="UP000285478"/>
    </source>
</evidence>
<dbReference type="Pfam" id="PF02412">
    <property type="entry name" value="TSP_3"/>
    <property type="match status" value="4"/>
</dbReference>
<keyword evidence="3 5" id="KW-0472">Membrane</keyword>
<dbReference type="Proteomes" id="UP000285478">
    <property type="component" value="Chromosome"/>
</dbReference>
<keyword evidence="4" id="KW-0998">Cell outer membrane</keyword>
<dbReference type="EMBL" id="CP035033">
    <property type="protein sequence ID" value="QAB14451.1"/>
    <property type="molecule type" value="Genomic_DNA"/>
</dbReference>
<evidence type="ECO:0000256" key="4">
    <source>
        <dbReference type="ARBA" id="ARBA00023237"/>
    </source>
</evidence>
<accession>A0A410H192</accession>